<dbReference type="AlphaFoldDB" id="A0A0A9EP82"/>
<sequence length="18" mass="2276">MLSACSIQRRLWLRRVWT</sequence>
<reference evidence="1" key="2">
    <citation type="journal article" date="2015" name="Data Brief">
        <title>Shoot transcriptome of the giant reed, Arundo donax.</title>
        <authorList>
            <person name="Barrero R.A."/>
            <person name="Guerrero F.D."/>
            <person name="Moolhuijzen P."/>
            <person name="Goolsby J.A."/>
            <person name="Tidwell J."/>
            <person name="Bellgard S.E."/>
            <person name="Bellgard M.I."/>
        </authorList>
    </citation>
    <scope>NUCLEOTIDE SEQUENCE</scope>
    <source>
        <tissue evidence="1">Shoot tissue taken approximately 20 cm above the soil surface</tissue>
    </source>
</reference>
<name>A0A0A9EP82_ARUDO</name>
<proteinExistence type="predicted"/>
<evidence type="ECO:0000313" key="1">
    <source>
        <dbReference type="EMBL" id="JAD97852.1"/>
    </source>
</evidence>
<organism evidence="1">
    <name type="scientific">Arundo donax</name>
    <name type="common">Giant reed</name>
    <name type="synonym">Donax arundinaceus</name>
    <dbReference type="NCBI Taxonomy" id="35708"/>
    <lineage>
        <taxon>Eukaryota</taxon>
        <taxon>Viridiplantae</taxon>
        <taxon>Streptophyta</taxon>
        <taxon>Embryophyta</taxon>
        <taxon>Tracheophyta</taxon>
        <taxon>Spermatophyta</taxon>
        <taxon>Magnoliopsida</taxon>
        <taxon>Liliopsida</taxon>
        <taxon>Poales</taxon>
        <taxon>Poaceae</taxon>
        <taxon>PACMAD clade</taxon>
        <taxon>Arundinoideae</taxon>
        <taxon>Arundineae</taxon>
        <taxon>Arundo</taxon>
    </lineage>
</organism>
<accession>A0A0A9EP82</accession>
<protein>
    <submittedName>
        <fullName evidence="1">Uncharacterized protein</fullName>
    </submittedName>
</protein>
<reference evidence="1" key="1">
    <citation type="submission" date="2014-09" db="EMBL/GenBank/DDBJ databases">
        <authorList>
            <person name="Magalhaes I.L.F."/>
            <person name="Oliveira U."/>
            <person name="Santos F.R."/>
            <person name="Vidigal T.H.D.A."/>
            <person name="Brescovit A.D."/>
            <person name="Santos A.J."/>
        </authorList>
    </citation>
    <scope>NUCLEOTIDE SEQUENCE</scope>
    <source>
        <tissue evidence="1">Shoot tissue taken approximately 20 cm above the soil surface</tissue>
    </source>
</reference>
<dbReference type="EMBL" id="GBRH01200043">
    <property type="protein sequence ID" value="JAD97852.1"/>
    <property type="molecule type" value="Transcribed_RNA"/>
</dbReference>